<proteinExistence type="predicted"/>
<protein>
    <submittedName>
        <fullName evidence="2">ERF superfamily protein</fullName>
    </submittedName>
</protein>
<dbReference type="AlphaFoldDB" id="A0A1I1TXC4"/>
<name>A0A1I1TXC4_9LACO</name>
<evidence type="ECO:0000256" key="1">
    <source>
        <dbReference type="SAM" id="MobiDB-lite"/>
    </source>
</evidence>
<dbReference type="RefSeq" id="WP_090093991.1">
    <property type="nucleotide sequence ID" value="NZ_CBCRVU010000001.1"/>
</dbReference>
<accession>A0A1I1TXC4</accession>
<dbReference type="STRING" id="1505723.SAMN04487792_1528"/>
<reference evidence="3" key="1">
    <citation type="submission" date="2016-10" db="EMBL/GenBank/DDBJ databases">
        <authorList>
            <person name="Varghese N."/>
            <person name="Submissions S."/>
        </authorList>
    </citation>
    <scope>NUCLEOTIDE SEQUENCE [LARGE SCALE GENOMIC DNA]</scope>
    <source>
        <strain evidence="3">R-53102</strain>
    </source>
</reference>
<organism evidence="2 3">
    <name type="scientific">Lactobacillus bombicola</name>
    <dbReference type="NCBI Taxonomy" id="1505723"/>
    <lineage>
        <taxon>Bacteria</taxon>
        <taxon>Bacillati</taxon>
        <taxon>Bacillota</taxon>
        <taxon>Bacilli</taxon>
        <taxon>Lactobacillales</taxon>
        <taxon>Lactobacillaceae</taxon>
        <taxon>Lactobacillus</taxon>
    </lineage>
</organism>
<sequence>MTEEAIQNTGQSVSFPKIKTVADMKQEEAVKAKKALMKTFGTVQQKIEQPNKGAHGYGYDYTSLDQVFKAIYKATEDEDIAISQLPVIKDGKVGVRNIILNSQGALIDFGECLLDVGIKKSSGKTQDQGAVLTYARRYSISAIFGIASEEDTDGNGAKQEPQQVQVKTKFIDNEALSKVTVKVGDKKTRLVEVYMLAVAGNQKAEEYIKNERKKNKNFAKYVDAINDAYKLIKSTVDTDDTKSKQVEPKSENRETELNQAVNKVQQDAKADPFANQVGK</sequence>
<dbReference type="EMBL" id="FOMN01000011">
    <property type="protein sequence ID" value="SFD60230.1"/>
    <property type="molecule type" value="Genomic_DNA"/>
</dbReference>
<dbReference type="InterPro" id="IPR007499">
    <property type="entry name" value="ERF_bacteria_virus"/>
</dbReference>
<feature type="region of interest" description="Disordered" evidence="1">
    <location>
        <begin position="238"/>
        <end position="279"/>
    </location>
</feature>
<gene>
    <name evidence="2" type="ORF">SAMN04487792_1528</name>
</gene>
<evidence type="ECO:0000313" key="3">
    <source>
        <dbReference type="Proteomes" id="UP000199599"/>
    </source>
</evidence>
<dbReference type="Pfam" id="PF04404">
    <property type="entry name" value="ERF"/>
    <property type="match status" value="1"/>
</dbReference>
<feature type="compositionally biased region" description="Basic and acidic residues" evidence="1">
    <location>
        <begin position="239"/>
        <end position="256"/>
    </location>
</feature>
<dbReference type="Proteomes" id="UP000199599">
    <property type="component" value="Unassembled WGS sequence"/>
</dbReference>
<evidence type="ECO:0000313" key="2">
    <source>
        <dbReference type="EMBL" id="SFD60230.1"/>
    </source>
</evidence>